<dbReference type="InterPro" id="IPR000873">
    <property type="entry name" value="AMP-dep_synth/lig_dom"/>
</dbReference>
<dbReference type="CDD" id="cd05930">
    <property type="entry name" value="A_NRPS"/>
    <property type="match status" value="1"/>
</dbReference>
<dbReference type="AlphaFoldDB" id="A0A8J3JMP5"/>
<dbReference type="InterPro" id="IPR023213">
    <property type="entry name" value="CAT-like_dom_sf"/>
</dbReference>
<comment type="caution">
    <text evidence="6">The sequence shown here is derived from an EMBL/GenBank/DDBJ whole genome shotgun (WGS) entry which is preliminary data.</text>
</comment>
<dbReference type="InterPro" id="IPR045851">
    <property type="entry name" value="AMP-bd_C_sf"/>
</dbReference>
<sequence length="1151" mass="121839">MTDSSPAAGTAFTTVDAGSQALWMLQQLVPDIGVSNAAVAIEMAEQVRWWPLQEALNCLVRRHPALSAEFMLHEGAVGRRRSARPVLELDMVGSDPDRIEADLTEYAARPFRLDRAPLVRVGLFTVSAQRSVICLAAHHIVVDAASLGMLVAEIGMAYRAIAETGAPPELPDPVEVPEANHTGALEYWRARTEGFDPSSMRLDGAREPADTPTFDGRMVERQLSPEAVAALAELRRRCKATDALVLLSCYHLLLRRLGAAEDQVVGVMADTRGGRAADAVGYHVATVPLRVRVEDGIGFDQLVARVTKAMVAGFEHGRAPFEAVAAAGPADSGDQAWWRSRLVRQLFNFRPEHPTTQPAGDGSLFREVATGLSRFDLELTAQPVGSQVTVKLVVSTEVYSMEFAEAFLERLDTVICTAIADPGRAVGDFDVRSRTDRQVVAQVNETMAAWPGPDTMPGLFAAAADRRPDAVAVVDGRRAGSGSRSVSYAELARRAGAYRTAVVAAGGGPGSVVALAGPRGGDTAAAVLGVWAAGAAYLPLDPGYPVERLAHQLDDADCRLVIGAEHLPPECRAGRTHVVAAATTSAEGLGDAVAGPDDCAYLIYTSGSTGVPKGVRLSHRNLANVVRHFARDLELDHNASTLWLTTFAFDISALELCLPLAVGGRVVVAPDQARGEPEQLIELIEREQVSVVQATPTTWRLVAEALAGKLVGRVALCGGEPLPDALAERLLRTGADVHNVYGPTETTIWSTTARVRPGEPVVVGRPLANTQVHVLDGAGRPLPVGCTGELCISGDGVALGYHERPELTAERFREDAELGRYYRTGDLARIRPDGVIELAGRADRQVKLRGHRIELPGIEAVLEAHPEVAAAAVILKGDPSGDGYLAAFVVAAERAGLVTDIWEYARQHMPGYCVPARIAVLDRLPTTANGKVNVNALADMGLDEVGGVEKPDPAVEADDVEALLVRLWARTLGRTGIGAHSNFFLSGGQSLLAVQLAESAGAQCGVPVTMAMIFRAPTPAALGELIRQAGGSASPRVTDDAAELVAAAVRAMLGFDIAEGASFFEAGLTSKMAVAMHLRLSADLGLEFPVTDMFKYPTSGALAARIAALRSGAPAAAQSPDPSAATPPAPTAGWSAESRRDLRARIRERKG</sequence>
<keyword evidence="2" id="KW-0596">Phosphopantetheine</keyword>
<dbReference type="GO" id="GO:0043041">
    <property type="term" value="P:amino acid activation for nonribosomal peptide biosynthetic process"/>
    <property type="evidence" value="ECO:0007669"/>
    <property type="project" value="TreeGrafter"/>
</dbReference>
<evidence type="ECO:0000256" key="4">
    <source>
        <dbReference type="SAM" id="MobiDB-lite"/>
    </source>
</evidence>
<dbReference type="InterPro" id="IPR020845">
    <property type="entry name" value="AMP-binding_CS"/>
</dbReference>
<keyword evidence="3" id="KW-0597">Phosphoprotein</keyword>
<dbReference type="Pfam" id="PF00550">
    <property type="entry name" value="PP-binding"/>
    <property type="match status" value="2"/>
</dbReference>
<accession>A0A8J3JMP5</accession>
<dbReference type="PROSITE" id="PS00455">
    <property type="entry name" value="AMP_BINDING"/>
    <property type="match status" value="1"/>
</dbReference>
<evidence type="ECO:0000256" key="1">
    <source>
        <dbReference type="ARBA" id="ARBA00001957"/>
    </source>
</evidence>
<dbReference type="Pfam" id="PF13193">
    <property type="entry name" value="AMP-binding_C"/>
    <property type="match status" value="1"/>
</dbReference>
<dbReference type="GO" id="GO:0005737">
    <property type="term" value="C:cytoplasm"/>
    <property type="evidence" value="ECO:0007669"/>
    <property type="project" value="TreeGrafter"/>
</dbReference>
<keyword evidence="7" id="KW-1185">Reference proteome</keyword>
<dbReference type="InterPro" id="IPR009081">
    <property type="entry name" value="PP-bd_ACP"/>
</dbReference>
<evidence type="ECO:0000313" key="6">
    <source>
        <dbReference type="EMBL" id="GIF87677.1"/>
    </source>
</evidence>
<feature type="compositionally biased region" description="Low complexity" evidence="4">
    <location>
        <begin position="1113"/>
        <end position="1124"/>
    </location>
</feature>
<dbReference type="Gene3D" id="3.30.559.10">
    <property type="entry name" value="Chloramphenicol acetyltransferase-like domain"/>
    <property type="match status" value="1"/>
</dbReference>
<feature type="domain" description="Carrier" evidence="5">
    <location>
        <begin position="955"/>
        <end position="1030"/>
    </location>
</feature>
<dbReference type="SUPFAM" id="SSF52777">
    <property type="entry name" value="CoA-dependent acyltransferases"/>
    <property type="match status" value="2"/>
</dbReference>
<evidence type="ECO:0000256" key="2">
    <source>
        <dbReference type="ARBA" id="ARBA00022450"/>
    </source>
</evidence>
<dbReference type="PROSITE" id="PS50075">
    <property type="entry name" value="CARRIER"/>
    <property type="match status" value="2"/>
</dbReference>
<comment type="cofactor">
    <cofactor evidence="1">
        <name>pantetheine 4'-phosphate</name>
        <dbReference type="ChEBI" id="CHEBI:47942"/>
    </cofactor>
</comment>
<dbReference type="GO" id="GO:0044550">
    <property type="term" value="P:secondary metabolite biosynthetic process"/>
    <property type="evidence" value="ECO:0007669"/>
    <property type="project" value="TreeGrafter"/>
</dbReference>
<dbReference type="GO" id="GO:0031177">
    <property type="term" value="F:phosphopantetheine binding"/>
    <property type="evidence" value="ECO:0007669"/>
    <property type="project" value="InterPro"/>
</dbReference>
<name>A0A8J3JMP5_9ACTN</name>
<feature type="compositionally biased region" description="Basic and acidic residues" evidence="4">
    <location>
        <begin position="1137"/>
        <end position="1151"/>
    </location>
</feature>
<feature type="region of interest" description="Disordered" evidence="4">
    <location>
        <begin position="1113"/>
        <end position="1151"/>
    </location>
</feature>
<dbReference type="Pfam" id="PF00501">
    <property type="entry name" value="AMP-binding"/>
    <property type="match status" value="1"/>
</dbReference>
<dbReference type="SUPFAM" id="SSF47336">
    <property type="entry name" value="ACP-like"/>
    <property type="match status" value="2"/>
</dbReference>
<dbReference type="PANTHER" id="PTHR45527">
    <property type="entry name" value="NONRIBOSOMAL PEPTIDE SYNTHETASE"/>
    <property type="match status" value="1"/>
</dbReference>
<dbReference type="InterPro" id="IPR010071">
    <property type="entry name" value="AA_adenyl_dom"/>
</dbReference>
<feature type="domain" description="Carrier" evidence="5">
    <location>
        <begin position="1036"/>
        <end position="1110"/>
    </location>
</feature>
<dbReference type="PANTHER" id="PTHR45527:SF1">
    <property type="entry name" value="FATTY ACID SYNTHASE"/>
    <property type="match status" value="1"/>
</dbReference>
<dbReference type="InterPro" id="IPR001242">
    <property type="entry name" value="Condensation_dom"/>
</dbReference>
<dbReference type="InterPro" id="IPR042099">
    <property type="entry name" value="ANL_N_sf"/>
</dbReference>
<dbReference type="InterPro" id="IPR025110">
    <property type="entry name" value="AMP-bd_C"/>
</dbReference>
<dbReference type="GO" id="GO:0008610">
    <property type="term" value="P:lipid biosynthetic process"/>
    <property type="evidence" value="ECO:0007669"/>
    <property type="project" value="UniProtKB-ARBA"/>
</dbReference>
<dbReference type="SUPFAM" id="SSF56801">
    <property type="entry name" value="Acetyl-CoA synthetase-like"/>
    <property type="match status" value="1"/>
</dbReference>
<dbReference type="InterPro" id="IPR020806">
    <property type="entry name" value="PKS_PP-bd"/>
</dbReference>
<dbReference type="GO" id="GO:0003824">
    <property type="term" value="F:catalytic activity"/>
    <property type="evidence" value="ECO:0007669"/>
    <property type="project" value="InterPro"/>
</dbReference>
<dbReference type="RefSeq" id="WP_191839509.1">
    <property type="nucleotide sequence ID" value="NZ_BONG01000005.1"/>
</dbReference>
<dbReference type="NCBIfam" id="TIGR01733">
    <property type="entry name" value="AA-adenyl-dom"/>
    <property type="match status" value="1"/>
</dbReference>
<dbReference type="Proteomes" id="UP000619293">
    <property type="component" value="Unassembled WGS sequence"/>
</dbReference>
<dbReference type="Gene3D" id="3.30.559.30">
    <property type="entry name" value="Nonribosomal peptide synthetase, condensation domain"/>
    <property type="match status" value="1"/>
</dbReference>
<dbReference type="Gene3D" id="3.30.300.30">
    <property type="match status" value="1"/>
</dbReference>
<evidence type="ECO:0000313" key="7">
    <source>
        <dbReference type="Proteomes" id="UP000619293"/>
    </source>
</evidence>
<proteinExistence type="predicted"/>
<evidence type="ECO:0000256" key="3">
    <source>
        <dbReference type="ARBA" id="ARBA00022553"/>
    </source>
</evidence>
<gene>
    <name evidence="6" type="ORF">Cch02nite_11210</name>
</gene>
<dbReference type="Pfam" id="PF00668">
    <property type="entry name" value="Condensation"/>
    <property type="match status" value="1"/>
</dbReference>
<dbReference type="InterPro" id="IPR036736">
    <property type="entry name" value="ACP-like_sf"/>
</dbReference>
<dbReference type="EMBL" id="BONG01000005">
    <property type="protein sequence ID" value="GIF87677.1"/>
    <property type="molecule type" value="Genomic_DNA"/>
</dbReference>
<protein>
    <recommendedName>
        <fullName evidence="5">Carrier domain-containing protein</fullName>
    </recommendedName>
</protein>
<dbReference type="SMART" id="SM00823">
    <property type="entry name" value="PKS_PP"/>
    <property type="match status" value="2"/>
</dbReference>
<dbReference type="Gene3D" id="1.10.1200.10">
    <property type="entry name" value="ACP-like"/>
    <property type="match status" value="2"/>
</dbReference>
<organism evidence="6 7">
    <name type="scientific">Catellatospora chokoriensis</name>
    <dbReference type="NCBI Taxonomy" id="310353"/>
    <lineage>
        <taxon>Bacteria</taxon>
        <taxon>Bacillati</taxon>
        <taxon>Actinomycetota</taxon>
        <taxon>Actinomycetes</taxon>
        <taxon>Micromonosporales</taxon>
        <taxon>Micromonosporaceae</taxon>
        <taxon>Catellatospora</taxon>
    </lineage>
</organism>
<evidence type="ECO:0000259" key="5">
    <source>
        <dbReference type="PROSITE" id="PS50075"/>
    </source>
</evidence>
<reference evidence="6 7" key="1">
    <citation type="submission" date="2021-01" db="EMBL/GenBank/DDBJ databases">
        <title>Whole genome shotgun sequence of Catellatospora chokoriensis NBRC 107358.</title>
        <authorList>
            <person name="Komaki H."/>
            <person name="Tamura T."/>
        </authorList>
    </citation>
    <scope>NUCLEOTIDE SEQUENCE [LARGE SCALE GENOMIC DNA]</scope>
    <source>
        <strain evidence="6 7">NBRC 107358</strain>
    </source>
</reference>
<dbReference type="Gene3D" id="3.40.50.12780">
    <property type="entry name" value="N-terminal domain of ligase-like"/>
    <property type="match status" value="1"/>
</dbReference>